<evidence type="ECO:0000256" key="1">
    <source>
        <dbReference type="ARBA" id="ARBA00010884"/>
    </source>
</evidence>
<dbReference type="EMBL" id="JABAHT010000036">
    <property type="protein sequence ID" value="KAF4668503.1"/>
    <property type="molecule type" value="Genomic_DNA"/>
</dbReference>
<dbReference type="InterPro" id="IPR050960">
    <property type="entry name" value="AB_hydrolase_4_sf"/>
</dbReference>
<dbReference type="PANTHER" id="PTHR10794">
    <property type="entry name" value="ABHYDROLASE DOMAIN-CONTAINING PROTEIN"/>
    <property type="match status" value="1"/>
</dbReference>
<organism evidence="3 4">
    <name type="scientific">Perkinsus olseni</name>
    <name type="common">Perkinsus atlanticus</name>
    <dbReference type="NCBI Taxonomy" id="32597"/>
    <lineage>
        <taxon>Eukaryota</taxon>
        <taxon>Sar</taxon>
        <taxon>Alveolata</taxon>
        <taxon>Perkinsozoa</taxon>
        <taxon>Perkinsea</taxon>
        <taxon>Perkinsida</taxon>
        <taxon>Perkinsidae</taxon>
        <taxon>Perkinsus</taxon>
    </lineage>
</organism>
<feature type="domain" description="Serine aminopeptidase S33" evidence="2">
    <location>
        <begin position="617"/>
        <end position="842"/>
    </location>
</feature>
<dbReference type="InterPro" id="IPR029058">
    <property type="entry name" value="AB_hydrolase_fold"/>
</dbReference>
<dbReference type="PANTHER" id="PTHR10794:SF63">
    <property type="entry name" value="ALPHA_BETA HYDROLASE 1, ISOFORM A"/>
    <property type="match status" value="1"/>
</dbReference>
<reference evidence="3 4" key="1">
    <citation type="submission" date="2020-04" db="EMBL/GenBank/DDBJ databases">
        <title>Perkinsus olseni comparative genomics.</title>
        <authorList>
            <person name="Bogema D.R."/>
        </authorList>
    </citation>
    <scope>NUCLEOTIDE SEQUENCE [LARGE SCALE GENOMIC DNA]</scope>
    <source>
        <strain evidence="3">ATCC PRA-179</strain>
    </source>
</reference>
<dbReference type="GO" id="GO:0034338">
    <property type="term" value="F:short-chain carboxylesterase activity"/>
    <property type="evidence" value="ECO:0007669"/>
    <property type="project" value="TreeGrafter"/>
</dbReference>
<dbReference type="AlphaFoldDB" id="A0A7J6MA78"/>
<dbReference type="InterPro" id="IPR022742">
    <property type="entry name" value="Hydrolase_4"/>
</dbReference>
<comment type="similarity">
    <text evidence="1">Belongs to the AB hydrolase superfamily. AB hydrolase 4 family.</text>
</comment>
<gene>
    <name evidence="3" type="ORF">FOZ61_006344</name>
</gene>
<dbReference type="GO" id="GO:0047372">
    <property type="term" value="F:monoacylglycerol lipase activity"/>
    <property type="evidence" value="ECO:0007669"/>
    <property type="project" value="TreeGrafter"/>
</dbReference>
<feature type="domain" description="Serine aminopeptidase S33" evidence="2">
    <location>
        <begin position="177"/>
        <end position="406"/>
    </location>
</feature>
<dbReference type="Proteomes" id="UP000570595">
    <property type="component" value="Unassembled WGS sequence"/>
</dbReference>
<accession>A0A7J6MA78</accession>
<evidence type="ECO:0000259" key="2">
    <source>
        <dbReference type="Pfam" id="PF12146"/>
    </source>
</evidence>
<name>A0A7J6MA78_PEROL</name>
<sequence>MRSSRLWETILRVTSSGPHIPMDPRDLDRCPMPLDAWVIYSLLLLLLEAFRPYLRPLLITAPLIFDDGRMYTLPFCALLLFILSYTQNRYEIDPETTPGVRGGEDGSDFTKVVKATLEERVKANRPTPFLLNGHCATAFPFLTVKLKPLKLLRRWIMTDDGKTAQSIALDWQLPPRDVKGILLVLHGLNGGSKARYVQDLYWRAVQEGYAVCCMISRGACGTPVEGGPENEFSVGRISDVYRTIEVLHDAIGNSLPLTLVGYSMGGIVASNVVAKYGHKLKGKLSGCVSISGCIRMYDKVDYPVAREVWQPIMTFELKQCQLGPLIRRSGFVPSNPDWYRKPMDLVDVDADIMAPLHGFDDPQDYRHWLSAASEQTSEGARNIAIPTLLVHACDDPVIHVDAAAKLPPNHSKYLYTLVTPTGMRPSPSSPTAASSTAVGFSSMTVREFWASVCRVTKDKSHIPQPELKTPPPPSLWVLFSLVLLALEASRHVLLPLAFLLPIILDYPYQYTLPLSATILIILLYTKFRYEMDAGGVVPGVHGPGLDKTPFGRAIGSFLSSRLKAYDAAPLITSGHWATAILFITATKPSLPYHRRWMMTSDGQPIALDWFLPSSTNVTGVILVLHGLNGCSTEGYLNDLYHTALPQGYAICCMIARGLGGTPIVGGPKGSFSGARVSDARAAVGVCHQATSGKVPLTLVGYSMGGVIATNMVAKYGWQLRGQLHACVSISGGIRLWRKVDNPVSRELWQPMLAFELKQGVHGPMVKRTGFAPPDPHWYVRPSDLYELDALIPAAVHGYDDVIDYYHDMSACSEKYSSGGRDIAIPTLLLHSCDDPIIHVEAGAVLPPTASKYLFSLITETGGHVGWPQGWLPWKTGFQWISETVVEFAEMVANNWDLIDHHP</sequence>
<evidence type="ECO:0000313" key="3">
    <source>
        <dbReference type="EMBL" id="KAF4668503.1"/>
    </source>
</evidence>
<dbReference type="OrthoDB" id="437070at2759"/>
<dbReference type="Pfam" id="PF12146">
    <property type="entry name" value="Hydrolase_4"/>
    <property type="match status" value="2"/>
</dbReference>
<comment type="caution">
    <text evidence="3">The sequence shown here is derived from an EMBL/GenBank/DDBJ whole genome shotgun (WGS) entry which is preliminary data.</text>
</comment>
<dbReference type="Gene3D" id="3.40.50.1820">
    <property type="entry name" value="alpha/beta hydrolase"/>
    <property type="match status" value="2"/>
</dbReference>
<evidence type="ECO:0000313" key="4">
    <source>
        <dbReference type="Proteomes" id="UP000570595"/>
    </source>
</evidence>
<proteinExistence type="inferred from homology"/>
<protein>
    <recommendedName>
        <fullName evidence="2">Serine aminopeptidase S33 domain-containing protein</fullName>
    </recommendedName>
</protein>
<dbReference type="SUPFAM" id="SSF53474">
    <property type="entry name" value="alpha/beta-Hydrolases"/>
    <property type="match status" value="2"/>
</dbReference>